<protein>
    <submittedName>
        <fullName evidence="1">Uncharacterized protein</fullName>
    </submittedName>
</protein>
<reference evidence="1 2" key="1">
    <citation type="journal article" date="2019" name="Commun. Biol.">
        <title>The bagworm genome reveals a unique fibroin gene that provides high tensile strength.</title>
        <authorList>
            <person name="Kono N."/>
            <person name="Nakamura H."/>
            <person name="Ohtoshi R."/>
            <person name="Tomita M."/>
            <person name="Numata K."/>
            <person name="Arakawa K."/>
        </authorList>
    </citation>
    <scope>NUCLEOTIDE SEQUENCE [LARGE SCALE GENOMIC DNA]</scope>
</reference>
<name>A0A4C1XAJ1_EUMVA</name>
<dbReference type="EMBL" id="BGZK01000779">
    <property type="protein sequence ID" value="GBP60100.1"/>
    <property type="molecule type" value="Genomic_DNA"/>
</dbReference>
<accession>A0A4C1XAJ1</accession>
<evidence type="ECO:0000313" key="1">
    <source>
        <dbReference type="EMBL" id="GBP60100.1"/>
    </source>
</evidence>
<dbReference type="AlphaFoldDB" id="A0A4C1XAJ1"/>
<gene>
    <name evidence="1" type="ORF">EVAR_31361_1</name>
</gene>
<keyword evidence="2" id="KW-1185">Reference proteome</keyword>
<proteinExistence type="predicted"/>
<evidence type="ECO:0000313" key="2">
    <source>
        <dbReference type="Proteomes" id="UP000299102"/>
    </source>
</evidence>
<comment type="caution">
    <text evidence="1">The sequence shown here is derived from an EMBL/GenBank/DDBJ whole genome shotgun (WGS) entry which is preliminary data.</text>
</comment>
<sequence>MLWPTWWQHEEGSTLQVKYHTLTKYRHEIAASAITLDSSVENKAEVEKDLGKSDCYRKCDYSEKQASVDTGRRVFRIVFIPSLKGLWLESTADGLPLNL</sequence>
<dbReference type="Proteomes" id="UP000299102">
    <property type="component" value="Unassembled WGS sequence"/>
</dbReference>
<organism evidence="1 2">
    <name type="scientific">Eumeta variegata</name>
    <name type="common">Bagworm moth</name>
    <name type="synonym">Eumeta japonica</name>
    <dbReference type="NCBI Taxonomy" id="151549"/>
    <lineage>
        <taxon>Eukaryota</taxon>
        <taxon>Metazoa</taxon>
        <taxon>Ecdysozoa</taxon>
        <taxon>Arthropoda</taxon>
        <taxon>Hexapoda</taxon>
        <taxon>Insecta</taxon>
        <taxon>Pterygota</taxon>
        <taxon>Neoptera</taxon>
        <taxon>Endopterygota</taxon>
        <taxon>Lepidoptera</taxon>
        <taxon>Glossata</taxon>
        <taxon>Ditrysia</taxon>
        <taxon>Tineoidea</taxon>
        <taxon>Psychidae</taxon>
        <taxon>Oiketicinae</taxon>
        <taxon>Eumeta</taxon>
    </lineage>
</organism>